<dbReference type="STRING" id="65393.PCC7424_1623"/>
<dbReference type="AlphaFoldDB" id="B7K9U4"/>
<name>B7K9U4_GLOC7</name>
<dbReference type="KEGG" id="cyc:PCC7424_1623"/>
<gene>
    <name evidence="1" type="ordered locus">PCC7424_1623</name>
</gene>
<protein>
    <submittedName>
        <fullName evidence="1">Uncharacterized protein</fullName>
    </submittedName>
</protein>
<dbReference type="HOGENOM" id="CLU_3117005_0_0_3"/>
<proteinExistence type="predicted"/>
<evidence type="ECO:0000313" key="2">
    <source>
        <dbReference type="Proteomes" id="UP000002384"/>
    </source>
</evidence>
<accession>B7K9U4</accession>
<dbReference type="Proteomes" id="UP000002384">
    <property type="component" value="Chromosome"/>
</dbReference>
<sequence length="50" mass="5841">MGLKRLFPLDVDVTRINSLEYVRLVLLPTLLETENQLSDFTEILKFEFGL</sequence>
<dbReference type="EMBL" id="CP001291">
    <property type="protein sequence ID" value="ACK70062.1"/>
    <property type="molecule type" value="Genomic_DNA"/>
</dbReference>
<reference evidence="2" key="1">
    <citation type="journal article" date="2011" name="MBio">
        <title>Novel metabolic attributes of the genus Cyanothece, comprising a group of unicellular nitrogen-fixing Cyanobacteria.</title>
        <authorList>
            <person name="Bandyopadhyay A."/>
            <person name="Elvitigala T."/>
            <person name="Welsh E."/>
            <person name="Stockel J."/>
            <person name="Liberton M."/>
            <person name="Min H."/>
            <person name="Sherman L.A."/>
            <person name="Pakrasi H.B."/>
        </authorList>
    </citation>
    <scope>NUCLEOTIDE SEQUENCE [LARGE SCALE GENOMIC DNA]</scope>
    <source>
        <strain evidence="2">PCC 7424</strain>
    </source>
</reference>
<organism evidence="1 2">
    <name type="scientific">Gloeothece citriformis (strain PCC 7424)</name>
    <name type="common">Cyanothece sp. (strain PCC 7424)</name>
    <dbReference type="NCBI Taxonomy" id="65393"/>
    <lineage>
        <taxon>Bacteria</taxon>
        <taxon>Bacillati</taxon>
        <taxon>Cyanobacteriota</taxon>
        <taxon>Cyanophyceae</taxon>
        <taxon>Oscillatoriophycideae</taxon>
        <taxon>Chroococcales</taxon>
        <taxon>Aphanothecaceae</taxon>
        <taxon>Gloeothece</taxon>
        <taxon>Gloeothece citriformis</taxon>
    </lineage>
</organism>
<evidence type="ECO:0000313" key="1">
    <source>
        <dbReference type="EMBL" id="ACK70062.1"/>
    </source>
</evidence>
<keyword evidence="2" id="KW-1185">Reference proteome</keyword>